<dbReference type="AlphaFoldDB" id="A0AAD7FI99"/>
<protein>
    <submittedName>
        <fullName evidence="4">Interferon-inducible GTPase-domain-containing protein</fullName>
    </submittedName>
</protein>
<sequence length="494" mass="54807">MGAAASIATVVVSSIPAIAAGVLHLVRLLRSTPPGENPTHAAIEAENRAQAAREESERLIEEAEVSAQRAQEAQAAMEAAQAEAERIKAQAEGDQLESQHREREAREEAQKAVEAARQEASRQQQLAEQENHRAVESQRAAEEAARLAAQEAQAVRESAQAEQEEAQRRESEMREEARKAVEAAQQEALRQQHIAQEENRRALESLQAAEEVARIAADEARAAVEAREDMARQLREGIQPVVMPTMAQFEEAKQRIEYRDGFYHFAIAGTAGSGKSSLINALRGLKNKDSRAAPTGIVETTLSVGRFPDADSKNPIVWYDIPGAGTLKVPDWQYFNDQGLYVFDAIVVLVDNRFTKTDIAILRNARLFRIPCYIVRSKADVHIRNVMLDMGYDSDDEEQDEEAREEIEESARESFIDGTRANVGDILRNADLPAQRVYIVSNSTMLSATKRNITSKVAKRMIDELEFLRDLLKDAFKRRGVAEKAKGLSSLLGV</sequence>
<dbReference type="GO" id="GO:0005525">
    <property type="term" value="F:GTP binding"/>
    <property type="evidence" value="ECO:0007669"/>
    <property type="project" value="InterPro"/>
</dbReference>
<dbReference type="PROSITE" id="PS51716">
    <property type="entry name" value="G_IRG"/>
    <property type="match status" value="1"/>
</dbReference>
<dbReference type="Proteomes" id="UP001221142">
    <property type="component" value="Unassembled WGS sequence"/>
</dbReference>
<feature type="compositionally biased region" description="Basic and acidic residues" evidence="2">
    <location>
        <begin position="43"/>
        <end position="61"/>
    </location>
</feature>
<feature type="compositionally biased region" description="Basic and acidic residues" evidence="2">
    <location>
        <begin position="165"/>
        <end position="175"/>
    </location>
</feature>
<dbReference type="SUPFAM" id="SSF52540">
    <property type="entry name" value="P-loop containing nucleoside triphosphate hydrolases"/>
    <property type="match status" value="1"/>
</dbReference>
<evidence type="ECO:0000313" key="5">
    <source>
        <dbReference type="Proteomes" id="UP001221142"/>
    </source>
</evidence>
<proteinExistence type="inferred from homology"/>
<dbReference type="EMBL" id="JARKIF010000015">
    <property type="protein sequence ID" value="KAJ7622079.1"/>
    <property type="molecule type" value="Genomic_DNA"/>
</dbReference>
<dbReference type="InterPro" id="IPR007743">
    <property type="entry name" value="Immunity-related_GTPase-like"/>
</dbReference>
<keyword evidence="5" id="KW-1185">Reference proteome</keyword>
<feature type="compositionally biased region" description="Low complexity" evidence="2">
    <location>
        <begin position="65"/>
        <end position="82"/>
    </location>
</feature>
<feature type="compositionally biased region" description="Low complexity" evidence="2">
    <location>
        <begin position="146"/>
        <end position="161"/>
    </location>
</feature>
<feature type="compositionally biased region" description="Basic and acidic residues" evidence="2">
    <location>
        <begin position="129"/>
        <end position="145"/>
    </location>
</feature>
<evidence type="ECO:0000256" key="1">
    <source>
        <dbReference type="ARBA" id="ARBA00005429"/>
    </source>
</evidence>
<comment type="similarity">
    <text evidence="1">Belongs to the TRAFAC class dynamin-like GTPase superfamily. IRG family.</text>
</comment>
<comment type="caution">
    <text evidence="4">The sequence shown here is derived from an EMBL/GenBank/DDBJ whole genome shotgun (WGS) entry which is preliminary data.</text>
</comment>
<dbReference type="GO" id="GO:0016020">
    <property type="term" value="C:membrane"/>
    <property type="evidence" value="ECO:0007669"/>
    <property type="project" value="InterPro"/>
</dbReference>
<accession>A0AAD7FI99</accession>
<feature type="region of interest" description="Disordered" evidence="2">
    <location>
        <begin position="33"/>
        <end position="175"/>
    </location>
</feature>
<evidence type="ECO:0000256" key="2">
    <source>
        <dbReference type="SAM" id="MobiDB-lite"/>
    </source>
</evidence>
<dbReference type="InterPro" id="IPR027417">
    <property type="entry name" value="P-loop_NTPase"/>
</dbReference>
<evidence type="ECO:0000259" key="3">
    <source>
        <dbReference type="PROSITE" id="PS51716"/>
    </source>
</evidence>
<feature type="domain" description="IRG-type G" evidence="3">
    <location>
        <begin position="261"/>
        <end position="463"/>
    </location>
</feature>
<feature type="compositionally biased region" description="Basic and acidic residues" evidence="2">
    <location>
        <begin position="83"/>
        <end position="120"/>
    </location>
</feature>
<dbReference type="InterPro" id="IPR030385">
    <property type="entry name" value="G_IRG_dom"/>
</dbReference>
<organism evidence="4 5">
    <name type="scientific">Roridomyces roridus</name>
    <dbReference type="NCBI Taxonomy" id="1738132"/>
    <lineage>
        <taxon>Eukaryota</taxon>
        <taxon>Fungi</taxon>
        <taxon>Dikarya</taxon>
        <taxon>Basidiomycota</taxon>
        <taxon>Agaricomycotina</taxon>
        <taxon>Agaricomycetes</taxon>
        <taxon>Agaricomycetidae</taxon>
        <taxon>Agaricales</taxon>
        <taxon>Marasmiineae</taxon>
        <taxon>Mycenaceae</taxon>
        <taxon>Roridomyces</taxon>
    </lineage>
</organism>
<dbReference type="PANTHER" id="PTHR14143:SF1">
    <property type="entry name" value="IRG-TYPE G DOMAIN-CONTAINING PROTEIN"/>
    <property type="match status" value="1"/>
</dbReference>
<dbReference type="Gene3D" id="3.40.50.300">
    <property type="entry name" value="P-loop containing nucleotide triphosphate hydrolases"/>
    <property type="match status" value="1"/>
</dbReference>
<dbReference type="PANTHER" id="PTHR14143">
    <property type="entry name" value="INTERFERON-INDUCIBLE GTPASE FAMILY MEMBER"/>
    <property type="match status" value="1"/>
</dbReference>
<dbReference type="Pfam" id="PF05049">
    <property type="entry name" value="IIGP"/>
    <property type="match status" value="1"/>
</dbReference>
<evidence type="ECO:0000313" key="4">
    <source>
        <dbReference type="EMBL" id="KAJ7622079.1"/>
    </source>
</evidence>
<gene>
    <name evidence="4" type="ORF">FB45DRAFT_926952</name>
</gene>
<name>A0AAD7FI99_9AGAR</name>
<reference evidence="4" key="1">
    <citation type="submission" date="2023-03" db="EMBL/GenBank/DDBJ databases">
        <title>Massive genome expansion in bonnet fungi (Mycena s.s.) driven by repeated elements and novel gene families across ecological guilds.</title>
        <authorList>
            <consortium name="Lawrence Berkeley National Laboratory"/>
            <person name="Harder C.B."/>
            <person name="Miyauchi S."/>
            <person name="Viragh M."/>
            <person name="Kuo A."/>
            <person name="Thoen E."/>
            <person name="Andreopoulos B."/>
            <person name="Lu D."/>
            <person name="Skrede I."/>
            <person name="Drula E."/>
            <person name="Henrissat B."/>
            <person name="Morin E."/>
            <person name="Kohler A."/>
            <person name="Barry K."/>
            <person name="LaButti K."/>
            <person name="Morin E."/>
            <person name="Salamov A."/>
            <person name="Lipzen A."/>
            <person name="Mereny Z."/>
            <person name="Hegedus B."/>
            <person name="Baldrian P."/>
            <person name="Stursova M."/>
            <person name="Weitz H."/>
            <person name="Taylor A."/>
            <person name="Grigoriev I.V."/>
            <person name="Nagy L.G."/>
            <person name="Martin F."/>
            <person name="Kauserud H."/>
        </authorList>
    </citation>
    <scope>NUCLEOTIDE SEQUENCE</scope>
    <source>
        <strain evidence="4">9284</strain>
    </source>
</reference>